<sequence>MSCSAAARPYAALVNGETIPLAEFETALASAKTTLIDQNSIDLESEEGKFILATTQRSIIDDMINQTLVRQQAVKMNIVVTSADVQEEIARLRAGFPSQKLFEETLAQEHINSAELLDGVRSRLVAEKIKKTLAKKTDVSDKELNGFLESNQELFTDQSESSEAKKYLLRKKENEIYDRWFAKVRGAAKIEINPDILSSDEPALDPGQKPLPDKTISNGRV</sequence>
<dbReference type="SUPFAM" id="SSF109998">
    <property type="entry name" value="Triger factor/SurA peptide-binding domain-like"/>
    <property type="match status" value="1"/>
</dbReference>
<dbReference type="Proteomes" id="UP000269352">
    <property type="component" value="Unassembled WGS sequence"/>
</dbReference>
<protein>
    <submittedName>
        <fullName evidence="2">Uncharacterized protein</fullName>
    </submittedName>
</protein>
<comment type="caution">
    <text evidence="2">The sequence shown here is derived from an EMBL/GenBank/DDBJ whole genome shotgun (WGS) entry which is preliminary data.</text>
</comment>
<organism evidence="2 3">
    <name type="scientific">Termititenax aidoneus</name>
    <dbReference type="NCBI Taxonomy" id="2218524"/>
    <lineage>
        <taxon>Bacteria</taxon>
        <taxon>Bacillati</taxon>
        <taxon>Candidatus Margulisiibacteriota</taxon>
        <taxon>Candidatus Termititenacia</taxon>
        <taxon>Candidatus Termititenacales</taxon>
        <taxon>Candidatus Termititenacaceae</taxon>
        <taxon>Candidatus Termititenax</taxon>
    </lineage>
</organism>
<dbReference type="InterPro" id="IPR027304">
    <property type="entry name" value="Trigger_fact/SurA_dom_sf"/>
</dbReference>
<dbReference type="PANTHER" id="PTHR47245">
    <property type="entry name" value="PEPTIDYLPROLYL ISOMERASE"/>
    <property type="match status" value="1"/>
</dbReference>
<evidence type="ECO:0000256" key="1">
    <source>
        <dbReference type="SAM" id="MobiDB-lite"/>
    </source>
</evidence>
<accession>A0A388TBJ6</accession>
<reference evidence="2 3" key="1">
    <citation type="journal article" date="2019" name="ISME J.">
        <title>Genome analyses of uncultured TG2/ZB3 bacteria in 'Margulisbacteria' specifically attached to ectosymbiotic spirochetes of protists in the termite gut.</title>
        <authorList>
            <person name="Utami Y.D."/>
            <person name="Kuwahara H."/>
            <person name="Igai K."/>
            <person name="Murakami T."/>
            <person name="Sugaya K."/>
            <person name="Morikawa T."/>
            <person name="Nagura Y."/>
            <person name="Yuki M."/>
            <person name="Deevong P."/>
            <person name="Inoue T."/>
            <person name="Kihara K."/>
            <person name="Lo N."/>
            <person name="Yamada A."/>
            <person name="Ohkuma M."/>
            <person name="Hongoh Y."/>
        </authorList>
    </citation>
    <scope>NUCLEOTIDE SEQUENCE [LARGE SCALE GENOMIC DNA]</scope>
    <source>
        <strain evidence="2">NkOx7-01</strain>
    </source>
</reference>
<dbReference type="AlphaFoldDB" id="A0A388TBJ6"/>
<evidence type="ECO:0000313" key="2">
    <source>
        <dbReference type="EMBL" id="GBR74130.1"/>
    </source>
</evidence>
<name>A0A388TBJ6_TERA1</name>
<dbReference type="Gene3D" id="1.10.4030.10">
    <property type="entry name" value="Porin chaperone SurA, peptide-binding domain"/>
    <property type="match status" value="1"/>
</dbReference>
<proteinExistence type="predicted"/>
<evidence type="ECO:0000313" key="3">
    <source>
        <dbReference type="Proteomes" id="UP000269352"/>
    </source>
</evidence>
<dbReference type="EMBL" id="BGZN01000031">
    <property type="protein sequence ID" value="GBR74130.1"/>
    <property type="molecule type" value="Genomic_DNA"/>
</dbReference>
<dbReference type="PANTHER" id="PTHR47245:SF2">
    <property type="entry name" value="PEPTIDYL-PROLYL CIS-TRANS ISOMERASE HP_0175-RELATED"/>
    <property type="match status" value="1"/>
</dbReference>
<gene>
    <name evidence="2" type="ORF">NO1_1359</name>
</gene>
<keyword evidence="3" id="KW-1185">Reference proteome</keyword>
<feature type="region of interest" description="Disordered" evidence="1">
    <location>
        <begin position="195"/>
        <end position="221"/>
    </location>
</feature>
<dbReference type="InterPro" id="IPR050245">
    <property type="entry name" value="PrsA_foldase"/>
</dbReference>
<dbReference type="Pfam" id="PF13624">
    <property type="entry name" value="SurA_N_3"/>
    <property type="match status" value="1"/>
</dbReference>